<evidence type="ECO:0000256" key="1">
    <source>
        <dbReference type="SAM" id="MobiDB-lite"/>
    </source>
</evidence>
<accession>A0ABM1C4A6</accession>
<sequence>MHLQNHPGCFQKNASGISTSSGEHFHNQKVSERDFQAKKHWQYPVFCEDKIAINCAKLICNNTNASSCVSPQRVLSSDLFHTPKETPFLFYPVENYVSKFNTEELRQEREARIAKQERMIHESHLLKCFNSEDWQILLQGDLSQEFNRLQLGPVNPGIVVWEDSQIKVETQHVGGDENNIFIAQYNHETNQEQASLCSLSVPSLTITDEKRRPPMPTSAEGVFSG</sequence>
<evidence type="ECO:0000313" key="3">
    <source>
        <dbReference type="RefSeq" id="XP_013793876.1"/>
    </source>
</evidence>
<organism evidence="2 3">
    <name type="scientific">Limulus polyphemus</name>
    <name type="common">Atlantic horseshoe crab</name>
    <dbReference type="NCBI Taxonomy" id="6850"/>
    <lineage>
        <taxon>Eukaryota</taxon>
        <taxon>Metazoa</taxon>
        <taxon>Ecdysozoa</taxon>
        <taxon>Arthropoda</taxon>
        <taxon>Chelicerata</taxon>
        <taxon>Merostomata</taxon>
        <taxon>Xiphosura</taxon>
        <taxon>Limulidae</taxon>
        <taxon>Limulus</taxon>
    </lineage>
</organism>
<proteinExistence type="predicted"/>
<feature type="region of interest" description="Disordered" evidence="1">
    <location>
        <begin position="1"/>
        <end position="25"/>
    </location>
</feature>
<name>A0ABM1C4A6_LIMPO</name>
<dbReference type="Proteomes" id="UP000694941">
    <property type="component" value="Unplaced"/>
</dbReference>
<dbReference type="GeneID" id="106477902"/>
<protein>
    <submittedName>
        <fullName evidence="3">Uncharacterized protein LOC106477902</fullName>
    </submittedName>
</protein>
<dbReference type="RefSeq" id="XP_013793876.1">
    <property type="nucleotide sequence ID" value="XM_013938422.2"/>
</dbReference>
<evidence type="ECO:0000313" key="2">
    <source>
        <dbReference type="Proteomes" id="UP000694941"/>
    </source>
</evidence>
<reference evidence="3" key="1">
    <citation type="submission" date="2025-08" db="UniProtKB">
        <authorList>
            <consortium name="RefSeq"/>
        </authorList>
    </citation>
    <scope>IDENTIFICATION</scope>
    <source>
        <tissue evidence="3">Muscle</tissue>
    </source>
</reference>
<feature type="compositionally biased region" description="Polar residues" evidence="1">
    <location>
        <begin position="12"/>
        <end position="22"/>
    </location>
</feature>
<gene>
    <name evidence="3" type="primary">LOC106477902</name>
</gene>
<keyword evidence="2" id="KW-1185">Reference proteome</keyword>